<dbReference type="Proteomes" id="UP001229244">
    <property type="component" value="Unassembled WGS sequence"/>
</dbReference>
<feature type="signal peptide" evidence="6">
    <location>
        <begin position="1"/>
        <end position="26"/>
    </location>
</feature>
<feature type="chain" id="PRO_5042205501" evidence="6">
    <location>
        <begin position="27"/>
        <end position="474"/>
    </location>
</feature>
<comment type="subcellular location">
    <subcellularLocation>
        <location evidence="1">Periplasm</location>
    </subcellularLocation>
</comment>
<keyword evidence="8" id="KW-1185">Reference proteome</keyword>
<dbReference type="SUPFAM" id="SSF53850">
    <property type="entry name" value="Periplasmic binding protein-like II"/>
    <property type="match status" value="1"/>
</dbReference>
<organism evidence="7 8">
    <name type="scientific">Amorphus orientalis</name>
    <dbReference type="NCBI Taxonomy" id="649198"/>
    <lineage>
        <taxon>Bacteria</taxon>
        <taxon>Pseudomonadati</taxon>
        <taxon>Pseudomonadota</taxon>
        <taxon>Alphaproteobacteria</taxon>
        <taxon>Hyphomicrobiales</taxon>
        <taxon>Amorphaceae</taxon>
        <taxon>Amorphus</taxon>
    </lineage>
</organism>
<proteinExistence type="inferred from homology"/>
<keyword evidence="5" id="KW-0574">Periplasm</keyword>
<dbReference type="InterPro" id="IPR006059">
    <property type="entry name" value="SBP"/>
</dbReference>
<sequence>MRILKIAGLGGMAVALTMPFATLGHAQTDVQKELEGTEIRFLQPSMPQFAALGRFIDEFEEEFGITVIVDQVPFDQYRQKSLVEMQQGTGAYDIYAVDVMWLAEYAAAGFLQPIMDYVKNPDLTAEGYDIDDFLPRIISGSGVYDETLYTIPIGAAPTGTTFRKDVAEEAGIDLPERFDPKFTTDFMYDAAAKVNNPETGMIGFANMPGRWFWGVTYLPYLYAFQTPETKGDEYVDEEWKITIDNERTIDSINYFTSFKEFMPADSANWGIGEATAVYQAGNAFGTWSYTEFINGFFEDPETQPEIAGKNVHLHTPAGPHGVIDPWFGAWTLGISRDSKNKEAAWTFIQWITSPEIQERATEFGAPPVRHSTYKSETLAEHQPWWTDVYEYMLNTTNPDERIRVPEWAEISDIMGEEGNRVWIGEIDAETAAANMQRRMTQVMRRGGYYIPGRENPPQHWRDLTYYDRLPSEWN</sequence>
<gene>
    <name evidence="7" type="ORF">J2S73_002362</name>
</gene>
<evidence type="ECO:0000256" key="3">
    <source>
        <dbReference type="ARBA" id="ARBA00022448"/>
    </source>
</evidence>
<dbReference type="RefSeq" id="WP_306885733.1">
    <property type="nucleotide sequence ID" value="NZ_JAUSUL010000002.1"/>
</dbReference>
<evidence type="ECO:0000256" key="4">
    <source>
        <dbReference type="ARBA" id="ARBA00022729"/>
    </source>
</evidence>
<evidence type="ECO:0000313" key="7">
    <source>
        <dbReference type="EMBL" id="MDQ0315905.1"/>
    </source>
</evidence>
<evidence type="ECO:0000313" key="8">
    <source>
        <dbReference type="Proteomes" id="UP001229244"/>
    </source>
</evidence>
<comment type="similarity">
    <text evidence="2">Belongs to the bacterial solute-binding protein 1 family.</text>
</comment>
<evidence type="ECO:0000256" key="5">
    <source>
        <dbReference type="ARBA" id="ARBA00022764"/>
    </source>
</evidence>
<keyword evidence="4 6" id="KW-0732">Signal</keyword>
<evidence type="ECO:0000256" key="2">
    <source>
        <dbReference type="ARBA" id="ARBA00008520"/>
    </source>
</evidence>
<dbReference type="EMBL" id="JAUSUL010000002">
    <property type="protein sequence ID" value="MDQ0315905.1"/>
    <property type="molecule type" value="Genomic_DNA"/>
</dbReference>
<protein>
    <submittedName>
        <fullName evidence="7">Multiple sugar transport system substrate-binding protein</fullName>
    </submittedName>
</protein>
<evidence type="ECO:0000256" key="1">
    <source>
        <dbReference type="ARBA" id="ARBA00004418"/>
    </source>
</evidence>
<comment type="caution">
    <text evidence="7">The sequence shown here is derived from an EMBL/GenBank/DDBJ whole genome shotgun (WGS) entry which is preliminary data.</text>
</comment>
<keyword evidence="7" id="KW-0762">Sugar transport</keyword>
<dbReference type="InterPro" id="IPR050490">
    <property type="entry name" value="Bact_solute-bd_prot1"/>
</dbReference>
<accession>A0AAE3VPS0</accession>
<reference evidence="7" key="1">
    <citation type="submission" date="2023-07" db="EMBL/GenBank/DDBJ databases">
        <title>Genomic Encyclopedia of Type Strains, Phase IV (KMG-IV): sequencing the most valuable type-strain genomes for metagenomic binning, comparative biology and taxonomic classification.</title>
        <authorList>
            <person name="Goeker M."/>
        </authorList>
    </citation>
    <scope>NUCLEOTIDE SEQUENCE</scope>
    <source>
        <strain evidence="7">DSM 21202</strain>
    </source>
</reference>
<dbReference type="Pfam" id="PF01547">
    <property type="entry name" value="SBP_bac_1"/>
    <property type="match status" value="1"/>
</dbReference>
<dbReference type="GO" id="GO:0042597">
    <property type="term" value="C:periplasmic space"/>
    <property type="evidence" value="ECO:0007669"/>
    <property type="project" value="UniProtKB-SubCell"/>
</dbReference>
<dbReference type="Gene3D" id="3.40.190.10">
    <property type="entry name" value="Periplasmic binding protein-like II"/>
    <property type="match status" value="2"/>
</dbReference>
<dbReference type="AlphaFoldDB" id="A0AAE3VPS0"/>
<name>A0AAE3VPS0_9HYPH</name>
<evidence type="ECO:0000256" key="6">
    <source>
        <dbReference type="SAM" id="SignalP"/>
    </source>
</evidence>
<dbReference type="PANTHER" id="PTHR43649:SF34">
    <property type="entry name" value="ABC TRANSPORTER PERIPLASMIC-BINDING PROTEIN YCJN-RELATED"/>
    <property type="match status" value="1"/>
</dbReference>
<keyword evidence="3" id="KW-0813">Transport</keyword>
<dbReference type="PANTHER" id="PTHR43649">
    <property type="entry name" value="ARABINOSE-BINDING PROTEIN-RELATED"/>
    <property type="match status" value="1"/>
</dbReference>